<accession>D2R910</accession>
<dbReference type="KEGG" id="psl:Psta_1155"/>
<sequence length="65" mass="7380">MRAKIADDQRTTIDDAIVANLKLPAIQEIRQLTGASLAERFAKLCLTVPERFDCTEDEYWAGFYS</sequence>
<proteinExistence type="predicted"/>
<keyword evidence="2" id="KW-1185">Reference proteome</keyword>
<dbReference type="AlphaFoldDB" id="D2R910"/>
<organism evidence="1 2">
    <name type="scientific">Pirellula staleyi (strain ATCC 27377 / DSM 6068 / ICPB 4128)</name>
    <name type="common">Pirella staleyi</name>
    <dbReference type="NCBI Taxonomy" id="530564"/>
    <lineage>
        <taxon>Bacteria</taxon>
        <taxon>Pseudomonadati</taxon>
        <taxon>Planctomycetota</taxon>
        <taxon>Planctomycetia</taxon>
        <taxon>Pirellulales</taxon>
        <taxon>Pirellulaceae</taxon>
        <taxon>Pirellula</taxon>
    </lineage>
</organism>
<dbReference type="EMBL" id="CP001848">
    <property type="protein sequence ID" value="ADB15837.1"/>
    <property type="molecule type" value="Genomic_DNA"/>
</dbReference>
<reference evidence="1 2" key="1">
    <citation type="journal article" date="2009" name="Stand. Genomic Sci.">
        <title>Complete genome sequence of Pirellula staleyi type strain (ATCC 27377).</title>
        <authorList>
            <person name="Clum A."/>
            <person name="Tindall B.J."/>
            <person name="Sikorski J."/>
            <person name="Ivanova N."/>
            <person name="Mavrommatis K."/>
            <person name="Lucas S."/>
            <person name="Glavina del Rio T."/>
            <person name="Nolan M."/>
            <person name="Chen F."/>
            <person name="Tice H."/>
            <person name="Pitluck S."/>
            <person name="Cheng J.F."/>
            <person name="Chertkov O."/>
            <person name="Brettin T."/>
            <person name="Han C."/>
            <person name="Detter J.C."/>
            <person name="Kuske C."/>
            <person name="Bruce D."/>
            <person name="Goodwin L."/>
            <person name="Ovchinikova G."/>
            <person name="Pati A."/>
            <person name="Mikhailova N."/>
            <person name="Chen A."/>
            <person name="Palaniappan K."/>
            <person name="Land M."/>
            <person name="Hauser L."/>
            <person name="Chang Y.J."/>
            <person name="Jeffries C.D."/>
            <person name="Chain P."/>
            <person name="Rohde M."/>
            <person name="Goker M."/>
            <person name="Bristow J."/>
            <person name="Eisen J.A."/>
            <person name="Markowitz V."/>
            <person name="Hugenholtz P."/>
            <person name="Kyrpides N.C."/>
            <person name="Klenk H.P."/>
            <person name="Lapidus A."/>
        </authorList>
    </citation>
    <scope>NUCLEOTIDE SEQUENCE [LARGE SCALE GENOMIC DNA]</scope>
    <source>
        <strain evidence="2">ATCC 27377 / DSM 6068 / ICPB 4128</strain>
    </source>
</reference>
<evidence type="ECO:0000313" key="2">
    <source>
        <dbReference type="Proteomes" id="UP000001887"/>
    </source>
</evidence>
<dbReference type="Proteomes" id="UP000001887">
    <property type="component" value="Chromosome"/>
</dbReference>
<gene>
    <name evidence="1" type="ordered locus">Psta_1155</name>
</gene>
<dbReference type="HOGENOM" id="CLU_2846012_0_0_0"/>
<evidence type="ECO:0000313" key="1">
    <source>
        <dbReference type="EMBL" id="ADB15837.1"/>
    </source>
</evidence>
<dbReference type="STRING" id="530564.Psta_1155"/>
<name>D2R910_PIRSD</name>
<protein>
    <submittedName>
        <fullName evidence="1">Uncharacterized protein</fullName>
    </submittedName>
</protein>